<dbReference type="Pfam" id="PF00501">
    <property type="entry name" value="AMP-binding"/>
    <property type="match status" value="1"/>
</dbReference>
<accession>A0ABV8GW26</accession>
<proteinExistence type="inferred from homology"/>
<feature type="domain" description="AMP-dependent synthetase/ligase" evidence="5">
    <location>
        <begin position="39"/>
        <end position="400"/>
    </location>
</feature>
<dbReference type="InterPro" id="IPR020845">
    <property type="entry name" value="AMP-binding_CS"/>
</dbReference>
<dbReference type="PANTHER" id="PTHR43605:SF10">
    <property type="entry name" value="ACYL-COA SYNTHETASE MEDIUM CHAIN FAMILY MEMBER 3"/>
    <property type="match status" value="1"/>
</dbReference>
<dbReference type="SUPFAM" id="SSF56801">
    <property type="entry name" value="Acetyl-CoA synthetase-like"/>
    <property type="match status" value="1"/>
</dbReference>
<name>A0ABV8GW26_9BACI</name>
<evidence type="ECO:0000259" key="5">
    <source>
        <dbReference type="Pfam" id="PF00501"/>
    </source>
</evidence>
<dbReference type="InterPro" id="IPR025110">
    <property type="entry name" value="AMP-bd_C"/>
</dbReference>
<keyword evidence="3" id="KW-0547">Nucleotide-binding</keyword>
<evidence type="ECO:0000256" key="4">
    <source>
        <dbReference type="ARBA" id="ARBA00022840"/>
    </source>
</evidence>
<dbReference type="Gene3D" id="3.30.300.30">
    <property type="match status" value="1"/>
</dbReference>
<keyword evidence="4" id="KW-0067">ATP-binding</keyword>
<evidence type="ECO:0000313" key="7">
    <source>
        <dbReference type="EMBL" id="MFC4024022.1"/>
    </source>
</evidence>
<dbReference type="Gene3D" id="3.40.50.12780">
    <property type="entry name" value="N-terminal domain of ligase-like"/>
    <property type="match status" value="1"/>
</dbReference>
<keyword evidence="8" id="KW-1185">Reference proteome</keyword>
<evidence type="ECO:0000256" key="1">
    <source>
        <dbReference type="ARBA" id="ARBA00006432"/>
    </source>
</evidence>
<feature type="domain" description="AMP-binding enzyme C-terminal" evidence="6">
    <location>
        <begin position="450"/>
        <end position="528"/>
    </location>
</feature>
<evidence type="ECO:0000313" key="8">
    <source>
        <dbReference type="Proteomes" id="UP001595772"/>
    </source>
</evidence>
<dbReference type="EMBL" id="JBHSAO010000006">
    <property type="protein sequence ID" value="MFC4024022.1"/>
    <property type="molecule type" value="Genomic_DNA"/>
</dbReference>
<dbReference type="PROSITE" id="PS00455">
    <property type="entry name" value="AMP_BINDING"/>
    <property type="match status" value="1"/>
</dbReference>
<sequence length="543" mass="61632">MMRYEELIQNFSWEETRKHYEGNPDGEFNMAIEICDKWADDPKRIAIHWEDESGNEEVWTYKELKEKTNQMANALNAWGVKKGDRVAGLLGKDMELIITIIATMKVGGTYVPLFTAFGPDAIMHRTSDSGVSLLLTNKEQKSKLDELNTSFDTFLIDDLTKDGQTFWEFVDSFSNEYEVEKIHGDDPAIIQYTSGTTGLPKGAIVKHKGVYSLFPYFRYGLHVEEDDVFFGGADLGWAYGLVACTIGPLSLGAEVVLYHGPFNPEKVFQLLEKYQVTSFAYAPTAYRMMMATGIDRIKQYNLKVRKFSSAGEPLDGEVVKFFKEHFGREIYDHYGATETGMIVNNYNILDMEIKPGSMGLPIPGYTIELIDNQGIPVKKGETGQIALDTSDGKTAFGGYWENPKKLQEKMINNWFLTGDLAKQDEDGYFWFQGRADDVISSAGYRIGPTEVEATLNEHAAVLESAVVGKPDKAKGEIVKAFVLLNENYEPTEELEEELSLYVRNKLSKHQYPREIEFVEEFPKTQSGKTQRFLLKKREQEQLR</sequence>
<comment type="caution">
    <text evidence="7">The sequence shown here is derived from an EMBL/GenBank/DDBJ whole genome shotgun (WGS) entry which is preliminary data.</text>
</comment>
<dbReference type="InterPro" id="IPR045851">
    <property type="entry name" value="AMP-bd_C_sf"/>
</dbReference>
<dbReference type="RefSeq" id="WP_379496513.1">
    <property type="nucleotide sequence ID" value="NZ_JBHSAO010000006.1"/>
</dbReference>
<dbReference type="Proteomes" id="UP001595772">
    <property type="component" value="Unassembled WGS sequence"/>
</dbReference>
<reference evidence="8" key="1">
    <citation type="journal article" date="2019" name="Int. J. Syst. Evol. Microbiol.">
        <title>The Global Catalogue of Microorganisms (GCM) 10K type strain sequencing project: providing services to taxonomists for standard genome sequencing and annotation.</title>
        <authorList>
            <consortium name="The Broad Institute Genomics Platform"/>
            <consortium name="The Broad Institute Genome Sequencing Center for Infectious Disease"/>
            <person name="Wu L."/>
            <person name="Ma J."/>
        </authorList>
    </citation>
    <scope>NUCLEOTIDE SEQUENCE [LARGE SCALE GENOMIC DNA]</scope>
    <source>
        <strain evidence="8">IBRC-M 10703</strain>
    </source>
</reference>
<dbReference type="InterPro" id="IPR051087">
    <property type="entry name" value="Mitochondrial_ACSM"/>
</dbReference>
<gene>
    <name evidence="7" type="ORF">ACFOUV_09470</name>
</gene>
<evidence type="ECO:0000256" key="3">
    <source>
        <dbReference type="ARBA" id="ARBA00022741"/>
    </source>
</evidence>
<dbReference type="InterPro" id="IPR042099">
    <property type="entry name" value="ANL_N_sf"/>
</dbReference>
<evidence type="ECO:0000256" key="2">
    <source>
        <dbReference type="ARBA" id="ARBA00022598"/>
    </source>
</evidence>
<evidence type="ECO:0000259" key="6">
    <source>
        <dbReference type="Pfam" id="PF13193"/>
    </source>
</evidence>
<dbReference type="InterPro" id="IPR000873">
    <property type="entry name" value="AMP-dep_synth/lig_dom"/>
</dbReference>
<dbReference type="Pfam" id="PF13193">
    <property type="entry name" value="AMP-binding_C"/>
    <property type="match status" value="1"/>
</dbReference>
<organism evidence="7 8">
    <name type="scientific">Oceanobacillus longus</name>
    <dbReference type="NCBI Taxonomy" id="930120"/>
    <lineage>
        <taxon>Bacteria</taxon>
        <taxon>Bacillati</taxon>
        <taxon>Bacillota</taxon>
        <taxon>Bacilli</taxon>
        <taxon>Bacillales</taxon>
        <taxon>Bacillaceae</taxon>
        <taxon>Oceanobacillus</taxon>
    </lineage>
</organism>
<keyword evidence="2" id="KW-0436">Ligase</keyword>
<comment type="similarity">
    <text evidence="1">Belongs to the ATP-dependent AMP-binding enzyme family.</text>
</comment>
<dbReference type="PANTHER" id="PTHR43605">
    <property type="entry name" value="ACYL-COENZYME A SYNTHETASE"/>
    <property type="match status" value="1"/>
</dbReference>
<protein>
    <submittedName>
        <fullName evidence="7">Acyl-CoA synthetase</fullName>
    </submittedName>
</protein>